<evidence type="ECO:0000256" key="1">
    <source>
        <dbReference type="ARBA" id="ARBA00004651"/>
    </source>
</evidence>
<keyword evidence="5 9" id="KW-0812">Transmembrane</keyword>
<keyword evidence="3" id="KW-0813">Transport</keyword>
<sequence>MQGRRTRPRLTEVSRGRRGRTWWTFGGTGGATRPTPKGADVVIGRVRRRRGPGRSARQAVTAPAATVTGPRAPGGTSPLWTDRLGRASIRTLQVMILVAGAAVIVLALVQVKLVAIPLMVALILAAALTPVVAWMRRRGVPALLATWLTLIAAVVFIGGVVTGIVFAVRNQWEELATAAREGLAELQEISQRFQVSFDIDWDSVLDSVTEFVTSAQFGSGAVAGLSAVGQVITGLILIVVVLFFFLKDGEKIWNFFLTPLQGEHLDRGERIGTTAVKVLGGYVRGTALVALVDAVAIGVGLAILRVPLALPLAVVVFFGAFIPLVGATVAGIFAALVALVANGPVTALIVVILVIAVNQLEGDFLQPVVMGQSLKLHPLVILLSLTIGTILGGILGAILAVPVTAVGWAVAKIVLEPEREMKLDPAAAPPAPR</sequence>
<keyword evidence="4" id="KW-1003">Cell membrane</keyword>
<feature type="transmembrane region" description="Helical" evidence="9">
    <location>
        <begin position="312"/>
        <end position="336"/>
    </location>
</feature>
<reference evidence="10 11" key="1">
    <citation type="submission" date="2019-03" db="EMBL/GenBank/DDBJ databases">
        <title>Genomic features of bacteria from cold environments.</title>
        <authorList>
            <person name="Shen L."/>
        </authorList>
    </citation>
    <scope>NUCLEOTIDE SEQUENCE [LARGE SCALE GENOMIC DNA]</scope>
    <source>
        <strain evidence="11">T3246-1</strain>
    </source>
</reference>
<evidence type="ECO:0000256" key="2">
    <source>
        <dbReference type="ARBA" id="ARBA00009773"/>
    </source>
</evidence>
<feature type="transmembrane region" description="Helical" evidence="9">
    <location>
        <begin position="380"/>
        <end position="411"/>
    </location>
</feature>
<name>A0ABY2E5B6_9MICO</name>
<feature type="region of interest" description="Disordered" evidence="8">
    <location>
        <begin position="49"/>
        <end position="77"/>
    </location>
</feature>
<dbReference type="Pfam" id="PF01594">
    <property type="entry name" value="AI-2E_transport"/>
    <property type="match status" value="1"/>
</dbReference>
<comment type="similarity">
    <text evidence="2">Belongs to the autoinducer-2 exporter (AI-2E) (TC 2.A.86) family.</text>
</comment>
<dbReference type="PANTHER" id="PTHR21716:SF53">
    <property type="entry name" value="PERMEASE PERM-RELATED"/>
    <property type="match status" value="1"/>
</dbReference>
<evidence type="ECO:0000313" key="11">
    <source>
        <dbReference type="Proteomes" id="UP000504882"/>
    </source>
</evidence>
<protein>
    <submittedName>
        <fullName evidence="10">AI-2E family transporter</fullName>
    </submittedName>
</protein>
<evidence type="ECO:0000256" key="9">
    <source>
        <dbReference type="SAM" id="Phobius"/>
    </source>
</evidence>
<evidence type="ECO:0000256" key="3">
    <source>
        <dbReference type="ARBA" id="ARBA00022448"/>
    </source>
</evidence>
<evidence type="ECO:0000256" key="4">
    <source>
        <dbReference type="ARBA" id="ARBA00022475"/>
    </source>
</evidence>
<proteinExistence type="inferred from homology"/>
<dbReference type="Proteomes" id="UP000504882">
    <property type="component" value="Unassembled WGS sequence"/>
</dbReference>
<gene>
    <name evidence="10" type="ORF">EXU48_10515</name>
</gene>
<feature type="transmembrane region" description="Helical" evidence="9">
    <location>
        <begin position="287"/>
        <end position="306"/>
    </location>
</feature>
<keyword evidence="11" id="KW-1185">Reference proteome</keyword>
<feature type="transmembrane region" description="Helical" evidence="9">
    <location>
        <begin position="221"/>
        <end position="246"/>
    </location>
</feature>
<comment type="subcellular location">
    <subcellularLocation>
        <location evidence="1">Cell membrane</location>
        <topology evidence="1">Multi-pass membrane protein</topology>
    </subcellularLocation>
</comment>
<feature type="transmembrane region" description="Helical" evidence="9">
    <location>
        <begin position="92"/>
        <end position="109"/>
    </location>
</feature>
<comment type="caution">
    <text evidence="10">The sequence shown here is derived from an EMBL/GenBank/DDBJ whole genome shotgun (WGS) entry which is preliminary data.</text>
</comment>
<feature type="transmembrane region" description="Helical" evidence="9">
    <location>
        <begin position="343"/>
        <end position="360"/>
    </location>
</feature>
<keyword evidence="7 9" id="KW-0472">Membrane</keyword>
<keyword evidence="6 9" id="KW-1133">Transmembrane helix</keyword>
<evidence type="ECO:0000256" key="7">
    <source>
        <dbReference type="ARBA" id="ARBA00023136"/>
    </source>
</evidence>
<dbReference type="PANTHER" id="PTHR21716">
    <property type="entry name" value="TRANSMEMBRANE PROTEIN"/>
    <property type="match status" value="1"/>
</dbReference>
<evidence type="ECO:0000313" key="10">
    <source>
        <dbReference type="EMBL" id="TDE94290.1"/>
    </source>
</evidence>
<evidence type="ECO:0000256" key="8">
    <source>
        <dbReference type="SAM" id="MobiDB-lite"/>
    </source>
</evidence>
<accession>A0ABY2E5B6</accession>
<evidence type="ECO:0000256" key="6">
    <source>
        <dbReference type="ARBA" id="ARBA00022989"/>
    </source>
</evidence>
<dbReference type="InterPro" id="IPR002549">
    <property type="entry name" value="AI-2E-like"/>
</dbReference>
<feature type="compositionally biased region" description="Low complexity" evidence="8">
    <location>
        <begin position="53"/>
        <end position="76"/>
    </location>
</feature>
<feature type="transmembrane region" description="Helical" evidence="9">
    <location>
        <begin position="147"/>
        <end position="168"/>
    </location>
</feature>
<organism evidence="10 11">
    <name type="scientific">Occultella glacieicola</name>
    <dbReference type="NCBI Taxonomy" id="2518684"/>
    <lineage>
        <taxon>Bacteria</taxon>
        <taxon>Bacillati</taxon>
        <taxon>Actinomycetota</taxon>
        <taxon>Actinomycetes</taxon>
        <taxon>Micrococcales</taxon>
        <taxon>Ruaniaceae</taxon>
        <taxon>Occultella</taxon>
    </lineage>
</organism>
<dbReference type="EMBL" id="SMNA01000005">
    <property type="protein sequence ID" value="TDE94290.1"/>
    <property type="molecule type" value="Genomic_DNA"/>
</dbReference>
<feature type="transmembrane region" description="Helical" evidence="9">
    <location>
        <begin position="115"/>
        <end position="135"/>
    </location>
</feature>
<evidence type="ECO:0000256" key="5">
    <source>
        <dbReference type="ARBA" id="ARBA00022692"/>
    </source>
</evidence>